<evidence type="ECO:0000256" key="2">
    <source>
        <dbReference type="SAM" id="MobiDB-lite"/>
    </source>
</evidence>
<protein>
    <submittedName>
        <fullName evidence="3">Uncharacterized protein</fullName>
    </submittedName>
</protein>
<dbReference type="Proteomes" id="UP001162001">
    <property type="component" value="Segment"/>
</dbReference>
<accession>A0A7D3R170</accession>
<name>A0A7D3R170_9VIRU</name>
<feature type="compositionally biased region" description="Low complexity" evidence="2">
    <location>
        <begin position="77"/>
        <end position="92"/>
    </location>
</feature>
<keyword evidence="1" id="KW-0175">Coiled coil</keyword>
<sequence>MATNELILNEIKELRSEVRLLKTELSTMREDISKLIGQQLNRSRSNSLDRPISEERFVSVLPHHLQRRNTDTSIMYRQSSPRPSSPRVKSPRMTSPRLSSSKIIPHNSPNIHHSKRLSSLANISDSNELINKENSDNVVHSIIPPLSLPVSEL</sequence>
<feature type="region of interest" description="Disordered" evidence="2">
    <location>
        <begin position="76"/>
        <end position="113"/>
    </location>
</feature>
<evidence type="ECO:0000313" key="4">
    <source>
        <dbReference type="Proteomes" id="UP001162001"/>
    </source>
</evidence>
<organism evidence="3 4">
    <name type="scientific">Fadolivirus FV1/VV64</name>
    <dbReference type="NCBI Taxonomy" id="3070911"/>
    <lineage>
        <taxon>Viruses</taxon>
        <taxon>Varidnaviria</taxon>
        <taxon>Bamfordvirae</taxon>
        <taxon>Nucleocytoviricota</taxon>
        <taxon>Megaviricetes</taxon>
        <taxon>Imitervirales</taxon>
        <taxon>Mimiviridae</taxon>
        <taxon>Klosneuvirinae</taxon>
        <taxon>Fadolivirus</taxon>
        <taxon>Fadolivirus algeromassiliense</taxon>
    </lineage>
</organism>
<feature type="coiled-coil region" evidence="1">
    <location>
        <begin position="4"/>
        <end position="31"/>
    </location>
</feature>
<proteinExistence type="predicted"/>
<feature type="compositionally biased region" description="Polar residues" evidence="2">
    <location>
        <begin position="96"/>
        <end position="113"/>
    </location>
</feature>
<evidence type="ECO:0000256" key="1">
    <source>
        <dbReference type="SAM" id="Coils"/>
    </source>
</evidence>
<reference evidence="3 4" key="1">
    <citation type="submission" date="2020-04" db="EMBL/GenBank/DDBJ databases">
        <title>Advantages and limits of metagenomic assembly and binning of a giant virus.</title>
        <authorList>
            <person name="Schulz F."/>
            <person name="Andreani J."/>
            <person name="Francis R."/>
            <person name="Boudjemaa H."/>
            <person name="Bou Khalil J.Y."/>
            <person name="Lee J."/>
            <person name="La Scola B."/>
            <person name="Woyke T."/>
        </authorList>
    </citation>
    <scope>NUCLEOTIDE SEQUENCE [LARGE SCALE GENOMIC DNA]</scope>
    <source>
        <strain evidence="3 4">FV1/VV64</strain>
    </source>
</reference>
<evidence type="ECO:0000313" key="3">
    <source>
        <dbReference type="EMBL" id="QKF93578.1"/>
    </source>
</evidence>
<dbReference type="EMBL" id="MT418680">
    <property type="protein sequence ID" value="QKF93578.1"/>
    <property type="molecule type" value="Genomic_DNA"/>
</dbReference>
<gene>
    <name evidence="3" type="ORF">Fadolivirus_1_120</name>
</gene>
<keyword evidence="4" id="KW-1185">Reference proteome</keyword>